<dbReference type="STRING" id="520762.AN619_05070"/>
<dbReference type="RefSeq" id="WP_068554781.1">
    <property type="nucleotide sequence ID" value="NZ_LOEE01000016.1"/>
</dbReference>
<proteinExistence type="predicted"/>
<organism evidence="1 2">
    <name type="scientific">Thermotalea metallivorans</name>
    <dbReference type="NCBI Taxonomy" id="520762"/>
    <lineage>
        <taxon>Bacteria</taxon>
        <taxon>Bacillati</taxon>
        <taxon>Bacillota</taxon>
        <taxon>Clostridia</taxon>
        <taxon>Peptostreptococcales</taxon>
        <taxon>Thermotaleaceae</taxon>
        <taxon>Thermotalea</taxon>
    </lineage>
</organism>
<dbReference type="AlphaFoldDB" id="A0A140LA06"/>
<evidence type="ECO:0000313" key="2">
    <source>
        <dbReference type="Proteomes" id="UP000070456"/>
    </source>
</evidence>
<gene>
    <name evidence="1" type="ORF">AN619_05070</name>
</gene>
<accession>A0A140LA06</accession>
<sequence>MSFACCAFYWQCSQEEMCVNKYDHRDECDYQKKLEKGINFFKKNLYIEIQGRLFRIGKRRDYQRDTQGLSPQEQEEIKNLLKDDPRIWHERMIIEKCLDEKVSDRDRAVCRVFISIGDLKYNIHNYNGKAVTERTALMIRDYFREHGFGAAVEYVGSKVSKPINKKTKTMKTNENDLESIRKSNFDSKTKSLIDKQISFEEYLHEKMVINPNEEKYLS</sequence>
<reference evidence="1 2" key="1">
    <citation type="submission" date="2015-12" db="EMBL/GenBank/DDBJ databases">
        <title>Draft genome sequence of the thermoanaerobe Thermotalea metallivorans, an isolate from the runoff channel of the Great Artesian Basin, Australia.</title>
        <authorList>
            <person name="Patel B.K."/>
        </authorList>
    </citation>
    <scope>NUCLEOTIDE SEQUENCE [LARGE SCALE GENOMIC DNA]</scope>
    <source>
        <strain evidence="1 2">B2-1</strain>
    </source>
</reference>
<dbReference type="Proteomes" id="UP000070456">
    <property type="component" value="Unassembled WGS sequence"/>
</dbReference>
<protein>
    <submittedName>
        <fullName evidence="1">Uncharacterized protein</fullName>
    </submittedName>
</protein>
<comment type="caution">
    <text evidence="1">The sequence shown here is derived from an EMBL/GenBank/DDBJ whole genome shotgun (WGS) entry which is preliminary data.</text>
</comment>
<dbReference type="EMBL" id="LOEE01000016">
    <property type="protein sequence ID" value="KXG77381.1"/>
    <property type="molecule type" value="Genomic_DNA"/>
</dbReference>
<dbReference type="OrthoDB" id="1955286at2"/>
<keyword evidence="2" id="KW-1185">Reference proteome</keyword>
<evidence type="ECO:0000313" key="1">
    <source>
        <dbReference type="EMBL" id="KXG77381.1"/>
    </source>
</evidence>
<name>A0A140LA06_9FIRM</name>